<evidence type="ECO:0000313" key="2">
    <source>
        <dbReference type="EMBL" id="REI42717.1"/>
    </source>
</evidence>
<gene>
    <name evidence="2" type="ORF">DYH56_02830</name>
</gene>
<keyword evidence="3" id="KW-1185">Reference proteome</keyword>
<protein>
    <submittedName>
        <fullName evidence="2">Thiamine ABC transporter substrate-binding protein</fullName>
    </submittedName>
</protein>
<dbReference type="NCBIfam" id="TIGR01254">
    <property type="entry name" value="sfuA"/>
    <property type="match status" value="1"/>
</dbReference>
<dbReference type="PANTHER" id="PTHR30006:SF2">
    <property type="entry name" value="ABC TRANSPORTER SUBSTRATE-BINDING PROTEIN"/>
    <property type="match status" value="1"/>
</dbReference>
<dbReference type="Pfam" id="PF13343">
    <property type="entry name" value="SBP_bac_6"/>
    <property type="match status" value="1"/>
</dbReference>
<dbReference type="RefSeq" id="WP_114641340.1">
    <property type="nucleotide sequence ID" value="NZ_JAACIO010000003.1"/>
</dbReference>
<dbReference type="PANTHER" id="PTHR30006">
    <property type="entry name" value="THIAMINE-BINDING PERIPLASMIC PROTEIN-RELATED"/>
    <property type="match status" value="1"/>
</dbReference>
<proteinExistence type="predicted"/>
<keyword evidence="1" id="KW-0732">Signal</keyword>
<sequence>MKKSILWILMVLLGVTSFSKEKIVVYVPSSMTFLQDEIGQDFYEKTGVEAEIVGIKGIPARLKLEKRRPKADIVLGLSEINVIQAKKEGTIASYKPKTAGKIMKKEYLIDSQWYSTPFDFGSLAINANKDGLKKMPASFEDLKKLKKQLIVLSPNSFTGQEFMMWTVAVYGENWLKFWEELKPAIKTVAPGWSEGWAKFTTNEAPLMVGYATSDLYFDEKSSYKSFIPAEGGYIYVQGASIVAKKDIKDGAKLFMDYILEDKFQRAMAEKNYMLPVTDIKLGDEYSRVPTSAKLVKVKPSDLEKIEEYKKELIKLLKK</sequence>
<evidence type="ECO:0000313" key="3">
    <source>
        <dbReference type="Proteomes" id="UP000263486"/>
    </source>
</evidence>
<dbReference type="EMBL" id="QUAJ01000003">
    <property type="protein sequence ID" value="REI42717.1"/>
    <property type="molecule type" value="Genomic_DNA"/>
</dbReference>
<name>A0ABX9KJV0_9FUSO</name>
<organism evidence="2 3">
    <name type="scientific">Psychrilyobacter piezotolerans</name>
    <dbReference type="NCBI Taxonomy" id="2293438"/>
    <lineage>
        <taxon>Bacteria</taxon>
        <taxon>Fusobacteriati</taxon>
        <taxon>Fusobacteriota</taxon>
        <taxon>Fusobacteriia</taxon>
        <taxon>Fusobacteriales</taxon>
        <taxon>Fusobacteriaceae</taxon>
        <taxon>Psychrilyobacter</taxon>
    </lineage>
</organism>
<dbReference type="Gene3D" id="3.40.190.10">
    <property type="entry name" value="Periplasmic binding protein-like II"/>
    <property type="match status" value="2"/>
</dbReference>
<comment type="caution">
    <text evidence="2">The sequence shown here is derived from an EMBL/GenBank/DDBJ whole genome shotgun (WGS) entry which is preliminary data.</text>
</comment>
<dbReference type="Proteomes" id="UP000263486">
    <property type="component" value="Unassembled WGS sequence"/>
</dbReference>
<evidence type="ECO:0000256" key="1">
    <source>
        <dbReference type="ARBA" id="ARBA00022729"/>
    </source>
</evidence>
<dbReference type="InterPro" id="IPR005948">
    <property type="entry name" value="ThiB-like"/>
</dbReference>
<reference evidence="2 3" key="1">
    <citation type="submission" date="2018-08" db="EMBL/GenBank/DDBJ databases">
        <title>Draft genome sequence of Psychrilyobacter sp. strain SD5 isolated from Black Sea water.</title>
        <authorList>
            <person name="Yadav S."/>
            <person name="Villanueva L."/>
            <person name="Damste J.S.S."/>
        </authorList>
    </citation>
    <scope>NUCLEOTIDE SEQUENCE [LARGE SCALE GENOMIC DNA]</scope>
    <source>
        <strain evidence="2 3">SD5</strain>
    </source>
</reference>
<accession>A0ABX9KJV0</accession>
<dbReference type="SUPFAM" id="SSF53850">
    <property type="entry name" value="Periplasmic binding protein-like II"/>
    <property type="match status" value="1"/>
</dbReference>